<proteinExistence type="predicted"/>
<accession>A0A6G0TIG2</accession>
<organism evidence="1 2">
    <name type="scientific">Aphis glycines</name>
    <name type="common">Soybean aphid</name>
    <dbReference type="NCBI Taxonomy" id="307491"/>
    <lineage>
        <taxon>Eukaryota</taxon>
        <taxon>Metazoa</taxon>
        <taxon>Ecdysozoa</taxon>
        <taxon>Arthropoda</taxon>
        <taxon>Hexapoda</taxon>
        <taxon>Insecta</taxon>
        <taxon>Pterygota</taxon>
        <taxon>Neoptera</taxon>
        <taxon>Paraneoptera</taxon>
        <taxon>Hemiptera</taxon>
        <taxon>Sternorrhyncha</taxon>
        <taxon>Aphidomorpha</taxon>
        <taxon>Aphidoidea</taxon>
        <taxon>Aphididae</taxon>
        <taxon>Aphidini</taxon>
        <taxon>Aphis</taxon>
        <taxon>Aphis</taxon>
    </lineage>
</organism>
<dbReference type="EMBL" id="VYZN01000034">
    <property type="protein sequence ID" value="KAE9533473.1"/>
    <property type="molecule type" value="Genomic_DNA"/>
</dbReference>
<protein>
    <submittedName>
        <fullName evidence="1">Uncharacterized protein</fullName>
    </submittedName>
</protein>
<reference evidence="1 2" key="1">
    <citation type="submission" date="2019-08" db="EMBL/GenBank/DDBJ databases">
        <title>The genome of the soybean aphid Biotype 1, its phylome, world population structure and adaptation to the North American continent.</title>
        <authorList>
            <person name="Giordano R."/>
            <person name="Donthu R.K."/>
            <person name="Hernandez A.G."/>
            <person name="Wright C.L."/>
            <person name="Zimin A.V."/>
        </authorList>
    </citation>
    <scope>NUCLEOTIDE SEQUENCE [LARGE SCALE GENOMIC DNA]</scope>
    <source>
        <tissue evidence="1">Whole aphids</tissue>
    </source>
</reference>
<feature type="non-terminal residue" evidence="1">
    <location>
        <position position="1"/>
    </location>
</feature>
<evidence type="ECO:0000313" key="1">
    <source>
        <dbReference type="EMBL" id="KAE9533473.1"/>
    </source>
</evidence>
<dbReference type="Proteomes" id="UP000475862">
    <property type="component" value="Unassembled WGS sequence"/>
</dbReference>
<name>A0A6G0TIG2_APHGL</name>
<gene>
    <name evidence="1" type="ORF">AGLY_009111</name>
</gene>
<sequence length="266" mass="30489">DLRVLSLQKLSTIEGEHLMVTCKPHRVYARRPSRWNLQTLIHALINESQRVINMCIAHIYIKLQIDKMRLCNNKYHKYLYINIKLLVQLKKIKKTLNIFNFTAKYLNKCIEFTSKNQPIVRQLVIVLFKVLIDKVIRGRIFYPIGADIPLAELKWVFIFFCGVLIIVTSISFETSCESFCVIDDIAWDLKLLVDEFLCVTVVEITADFICSYLSCSLVEIDVSKSSLIISQSFCISSSKVIISIKLTGGFLFSSLSLATTTNFSLL</sequence>
<evidence type="ECO:0000313" key="2">
    <source>
        <dbReference type="Proteomes" id="UP000475862"/>
    </source>
</evidence>
<keyword evidence="2" id="KW-1185">Reference proteome</keyword>
<dbReference type="AlphaFoldDB" id="A0A6G0TIG2"/>
<comment type="caution">
    <text evidence="1">The sequence shown here is derived from an EMBL/GenBank/DDBJ whole genome shotgun (WGS) entry which is preliminary data.</text>
</comment>